<name>A0AAE3M516_9BACT</name>
<dbReference type="Pfam" id="PF04773">
    <property type="entry name" value="FecR"/>
    <property type="match status" value="1"/>
</dbReference>
<dbReference type="GO" id="GO:0016989">
    <property type="term" value="F:sigma factor antagonist activity"/>
    <property type="evidence" value="ECO:0007669"/>
    <property type="project" value="TreeGrafter"/>
</dbReference>
<dbReference type="Proteomes" id="UP001209229">
    <property type="component" value="Unassembled WGS sequence"/>
</dbReference>
<keyword evidence="1" id="KW-0812">Transmembrane</keyword>
<reference evidence="4" key="1">
    <citation type="submission" date="2022-10" db="EMBL/GenBank/DDBJ databases">
        <authorList>
            <person name="Yu W.X."/>
        </authorList>
    </citation>
    <scope>NUCLEOTIDE SEQUENCE</scope>
    <source>
        <strain evidence="4">AAT</strain>
    </source>
</reference>
<dbReference type="Gene3D" id="3.55.50.30">
    <property type="match status" value="1"/>
</dbReference>
<accession>A0AAE3M516</accession>
<feature type="transmembrane region" description="Helical" evidence="1">
    <location>
        <begin position="67"/>
        <end position="87"/>
    </location>
</feature>
<evidence type="ECO:0000256" key="1">
    <source>
        <dbReference type="SAM" id="Phobius"/>
    </source>
</evidence>
<evidence type="ECO:0000313" key="4">
    <source>
        <dbReference type="EMBL" id="MCW3786790.1"/>
    </source>
</evidence>
<organism evidence="4 5">
    <name type="scientific">Plebeiibacterium sediminum</name>
    <dbReference type="NCBI Taxonomy" id="2992112"/>
    <lineage>
        <taxon>Bacteria</taxon>
        <taxon>Pseudomonadati</taxon>
        <taxon>Bacteroidota</taxon>
        <taxon>Bacteroidia</taxon>
        <taxon>Marinilabiliales</taxon>
        <taxon>Marinilabiliaceae</taxon>
        <taxon>Plebeiibacterium</taxon>
    </lineage>
</organism>
<evidence type="ECO:0000259" key="2">
    <source>
        <dbReference type="Pfam" id="PF04773"/>
    </source>
</evidence>
<feature type="domain" description="FecR protein" evidence="2">
    <location>
        <begin position="168"/>
        <end position="253"/>
    </location>
</feature>
<evidence type="ECO:0000259" key="3">
    <source>
        <dbReference type="Pfam" id="PF16344"/>
    </source>
</evidence>
<keyword evidence="5" id="KW-1185">Reference proteome</keyword>
<dbReference type="Gene3D" id="2.60.120.1440">
    <property type="match status" value="1"/>
</dbReference>
<dbReference type="InterPro" id="IPR006860">
    <property type="entry name" value="FecR"/>
</dbReference>
<evidence type="ECO:0000313" key="5">
    <source>
        <dbReference type="Proteomes" id="UP001209229"/>
    </source>
</evidence>
<comment type="caution">
    <text evidence="4">The sequence shown here is derived from an EMBL/GenBank/DDBJ whole genome shotgun (WGS) entry which is preliminary data.</text>
</comment>
<dbReference type="InterPro" id="IPR012373">
    <property type="entry name" value="Ferrdict_sens_TM"/>
</dbReference>
<dbReference type="EMBL" id="JAPDPJ010000019">
    <property type="protein sequence ID" value="MCW3786790.1"/>
    <property type="molecule type" value="Genomic_DNA"/>
</dbReference>
<dbReference type="AlphaFoldDB" id="A0AAE3M516"/>
<dbReference type="PANTHER" id="PTHR30273:SF2">
    <property type="entry name" value="PROTEIN FECR"/>
    <property type="match status" value="1"/>
</dbReference>
<gene>
    <name evidence="4" type="ORF">OM075_09945</name>
</gene>
<dbReference type="Pfam" id="PF16344">
    <property type="entry name" value="FecR_C"/>
    <property type="match status" value="1"/>
</dbReference>
<protein>
    <submittedName>
        <fullName evidence="4">DUF4974 domain-containing protein</fullName>
    </submittedName>
</protein>
<keyword evidence="1" id="KW-1133">Transmembrane helix</keyword>
<feature type="domain" description="Protein FecR C-terminal" evidence="3">
    <location>
        <begin position="296"/>
        <end position="364"/>
    </location>
</feature>
<dbReference type="RefSeq" id="WP_301190355.1">
    <property type="nucleotide sequence ID" value="NZ_JAPDPJ010000019.1"/>
</dbReference>
<keyword evidence="1" id="KW-0472">Membrane</keyword>
<dbReference type="InterPro" id="IPR032508">
    <property type="entry name" value="FecR_C"/>
</dbReference>
<sequence>MSYKDKIEQILSQKRIKADRIKDLEKFLDQFESDKEIDIWLRNKWNTSNNLIDENLKNKKLTVIKRAVVKIVSMAAIIAGILFLINYGEGNHSKNNRIAEVEIPNEFREVILQRDQQVYNLSDSSININENLVCMQGNDKNLKMSSVRVDTLKQQTWSTLKVPIGKDYYVELSDGTKVWLNACSEFKFPDYFRKGKRVVELNGEAYFEVQSDVTNPFFVKTGDSQVIVTGTKFNVYHYLSEVENAVTLVEGKVTVETSKNKFILKPGEQFLNNNNNVAKIVEVDADKFTSWKDGMFEFNNLSLKEISLRIEKWYNIKFDFEDINISGHRFTGMIKKDKSIDYFITVLQKTTNLKFEIKENIVIVKN</sequence>
<dbReference type="PANTHER" id="PTHR30273">
    <property type="entry name" value="PERIPLASMIC SIGNAL SENSOR AND SIGMA FACTOR ACTIVATOR FECR-RELATED"/>
    <property type="match status" value="1"/>
</dbReference>
<proteinExistence type="predicted"/>